<dbReference type="PANTHER" id="PTHR33321">
    <property type="match status" value="1"/>
</dbReference>
<reference evidence="1 2" key="1">
    <citation type="submission" date="2016-07" db="EMBL/GenBank/DDBJ databases">
        <title>Multi-omics approach to identify versatile polysaccharide utilization systems of a marine flavobacterium Gramella flava.</title>
        <authorList>
            <person name="Tang K."/>
        </authorList>
    </citation>
    <scope>NUCLEOTIDE SEQUENCE [LARGE SCALE GENOMIC DNA]</scope>
    <source>
        <strain evidence="1 2">JLT2011</strain>
    </source>
</reference>
<dbReference type="AlphaFoldDB" id="A0A1L7I1J9"/>
<dbReference type="EMBL" id="CP016359">
    <property type="protein sequence ID" value="APU67005.1"/>
    <property type="molecule type" value="Genomic_DNA"/>
</dbReference>
<dbReference type="PANTHER" id="PTHR33321:SF12">
    <property type="entry name" value="PLANT BASIC SECRETORY PROTEIN (BSP) FAMILY PROTEIN"/>
    <property type="match status" value="1"/>
</dbReference>
<dbReference type="STRING" id="1229726.GRFL_0281"/>
<dbReference type="Pfam" id="PF04450">
    <property type="entry name" value="BSP"/>
    <property type="match status" value="1"/>
</dbReference>
<organism evidence="1 2">
    <name type="scientific">Christiangramia flava JLT2011</name>
    <dbReference type="NCBI Taxonomy" id="1229726"/>
    <lineage>
        <taxon>Bacteria</taxon>
        <taxon>Pseudomonadati</taxon>
        <taxon>Bacteroidota</taxon>
        <taxon>Flavobacteriia</taxon>
        <taxon>Flavobacteriales</taxon>
        <taxon>Flavobacteriaceae</taxon>
        <taxon>Christiangramia</taxon>
    </lineage>
</organism>
<accession>A0A1L7I1J9</accession>
<keyword evidence="2" id="KW-1185">Reference proteome</keyword>
<dbReference type="KEGG" id="gfl:GRFL_0281"/>
<dbReference type="Proteomes" id="UP000186230">
    <property type="component" value="Chromosome"/>
</dbReference>
<name>A0A1L7I1J9_9FLAO</name>
<dbReference type="InterPro" id="IPR007541">
    <property type="entry name" value="Uncharacterised_BSP"/>
</dbReference>
<proteinExistence type="predicted"/>
<gene>
    <name evidence="1" type="ORF">GRFL_0281</name>
</gene>
<evidence type="ECO:0000313" key="1">
    <source>
        <dbReference type="EMBL" id="APU67005.1"/>
    </source>
</evidence>
<sequence>MNMKKLPLLFTITLVLFTGITVFAQGTENFKKKGYELTFINQDPDLNPDTKDGLVNTFFKVYPKLVKDFNKNSIEHVTVEIDTAYGGVAYANNGKVTISSKWLKKMPLDFDMITHEVMHIVQSYPNGSGPGWLTEGIADYVRSEYGIANAEGGWSLPDYNEKAHYTNAYRITARFLIWVEKNYDKKLVKKLDKHLREKTYKPELWTEYTGHSVDELWAEYSQDPSLS</sequence>
<evidence type="ECO:0000313" key="2">
    <source>
        <dbReference type="Proteomes" id="UP000186230"/>
    </source>
</evidence>
<protein>
    <submittedName>
        <fullName evidence="1">Uncharacterized protein</fullName>
    </submittedName>
</protein>